<name>A0A644XAM5_9ZZZZ</name>
<proteinExistence type="predicted"/>
<comment type="caution">
    <text evidence="1">The sequence shown here is derived from an EMBL/GenBank/DDBJ whole genome shotgun (WGS) entry which is preliminary data.</text>
</comment>
<dbReference type="AlphaFoldDB" id="A0A644XAM5"/>
<sequence length="159" mass="18165">MNFDIVEIEEFSGRMAKIYSIMLDGDEMTLLDHFFDENEQFEEDLSIIAAKLKIMGQDKGCWIQFFKENEGAPGDGVVALWNNRLRLYCLRFDNTCIFVGSGGYKPPDIAAYQDDYLLNYKAQQMKAIAACINNAIKEKDMIILNDGSFITSDFINLEI</sequence>
<evidence type="ECO:0000313" key="1">
    <source>
        <dbReference type="EMBL" id="MPM12987.1"/>
    </source>
</evidence>
<organism evidence="1">
    <name type="scientific">bioreactor metagenome</name>
    <dbReference type="NCBI Taxonomy" id="1076179"/>
    <lineage>
        <taxon>unclassified sequences</taxon>
        <taxon>metagenomes</taxon>
        <taxon>ecological metagenomes</taxon>
    </lineage>
</organism>
<gene>
    <name evidence="1" type="ORF">SDC9_59342</name>
</gene>
<reference evidence="1" key="1">
    <citation type="submission" date="2019-08" db="EMBL/GenBank/DDBJ databases">
        <authorList>
            <person name="Kucharzyk K."/>
            <person name="Murdoch R.W."/>
            <person name="Higgins S."/>
            <person name="Loffler F."/>
        </authorList>
    </citation>
    <scope>NUCLEOTIDE SEQUENCE</scope>
</reference>
<dbReference type="EMBL" id="VSSQ01002050">
    <property type="protein sequence ID" value="MPM12987.1"/>
    <property type="molecule type" value="Genomic_DNA"/>
</dbReference>
<accession>A0A644XAM5</accession>
<protein>
    <submittedName>
        <fullName evidence="1">Uncharacterized protein</fullName>
    </submittedName>
</protein>